<evidence type="ECO:0000313" key="1">
    <source>
        <dbReference type="EMBL" id="SVE41094.1"/>
    </source>
</evidence>
<accession>A0A383D9T2</accession>
<organism evidence="1">
    <name type="scientific">marine metagenome</name>
    <dbReference type="NCBI Taxonomy" id="408172"/>
    <lineage>
        <taxon>unclassified sequences</taxon>
        <taxon>metagenomes</taxon>
        <taxon>ecological metagenomes</taxon>
    </lineage>
</organism>
<name>A0A383D9T2_9ZZZZ</name>
<feature type="non-terminal residue" evidence="1">
    <location>
        <position position="65"/>
    </location>
</feature>
<sequence length="65" mass="7612">MEQSDIKKRRSKRLELLYQGYRLILKGSTKFGPLSLTVVAPLDEAVNREWMKNVVQKSIDYLVEE</sequence>
<gene>
    <name evidence="1" type="ORF">METZ01_LOCUS493948</name>
</gene>
<protein>
    <submittedName>
        <fullName evidence="1">Uncharacterized protein</fullName>
    </submittedName>
</protein>
<dbReference type="AlphaFoldDB" id="A0A383D9T2"/>
<proteinExistence type="predicted"/>
<dbReference type="EMBL" id="UINC01215423">
    <property type="protein sequence ID" value="SVE41094.1"/>
    <property type="molecule type" value="Genomic_DNA"/>
</dbReference>
<reference evidence="1" key="1">
    <citation type="submission" date="2018-05" db="EMBL/GenBank/DDBJ databases">
        <authorList>
            <person name="Lanie J.A."/>
            <person name="Ng W.-L."/>
            <person name="Kazmierczak K.M."/>
            <person name="Andrzejewski T.M."/>
            <person name="Davidsen T.M."/>
            <person name="Wayne K.J."/>
            <person name="Tettelin H."/>
            <person name="Glass J.I."/>
            <person name="Rusch D."/>
            <person name="Podicherti R."/>
            <person name="Tsui H.-C.T."/>
            <person name="Winkler M.E."/>
        </authorList>
    </citation>
    <scope>NUCLEOTIDE SEQUENCE</scope>
</reference>